<dbReference type="EMBL" id="QMDV01000005">
    <property type="protein sequence ID" value="RAU81506.1"/>
    <property type="molecule type" value="Genomic_DNA"/>
</dbReference>
<dbReference type="AlphaFoldDB" id="A0A364RBI6"/>
<accession>A0A364RBI6</accession>
<reference evidence="3 4" key="2">
    <citation type="submission" date="2018-07" db="EMBL/GenBank/DDBJ databases">
        <title>Pontibacter sp. 2b14 genomic sequence and assembly.</title>
        <authorList>
            <person name="Du Z.-J."/>
        </authorList>
    </citation>
    <scope>NUCLEOTIDE SEQUENCE [LARGE SCALE GENOMIC DNA]</scope>
    <source>
        <strain evidence="3 4">2b14</strain>
    </source>
</reference>
<gene>
    <name evidence="3" type="ORF">DP923_15475</name>
</gene>
<sequence>MKIIKPKTIYMLLAVAGAFTFAACNKTADDKAERMEDAAQDTADDMKDAARDTDTTAVLQ</sequence>
<feature type="signal peptide" evidence="2">
    <location>
        <begin position="1"/>
        <end position="22"/>
    </location>
</feature>
<reference evidence="3 4" key="1">
    <citation type="submission" date="2018-06" db="EMBL/GenBank/DDBJ databases">
        <authorList>
            <person name="Liu Z.-W."/>
        </authorList>
    </citation>
    <scope>NUCLEOTIDE SEQUENCE [LARGE SCALE GENOMIC DNA]</scope>
    <source>
        <strain evidence="3 4">2b14</strain>
    </source>
</reference>
<dbReference type="RefSeq" id="WP_112306796.1">
    <property type="nucleotide sequence ID" value="NZ_QMDV01000005.1"/>
</dbReference>
<keyword evidence="2" id="KW-0732">Signal</keyword>
<comment type="caution">
    <text evidence="3">The sequence shown here is derived from an EMBL/GenBank/DDBJ whole genome shotgun (WGS) entry which is preliminary data.</text>
</comment>
<evidence type="ECO:0000313" key="3">
    <source>
        <dbReference type="EMBL" id="RAU81506.1"/>
    </source>
</evidence>
<evidence type="ECO:0008006" key="5">
    <source>
        <dbReference type="Google" id="ProtNLM"/>
    </source>
</evidence>
<feature type="chain" id="PRO_5016792350" description="Entericidin EcnA/B family protein" evidence="2">
    <location>
        <begin position="23"/>
        <end position="60"/>
    </location>
</feature>
<feature type="region of interest" description="Disordered" evidence="1">
    <location>
        <begin position="32"/>
        <end position="60"/>
    </location>
</feature>
<name>A0A364RBI6_9BACT</name>
<dbReference type="PROSITE" id="PS51257">
    <property type="entry name" value="PROKAR_LIPOPROTEIN"/>
    <property type="match status" value="1"/>
</dbReference>
<organism evidence="3 4">
    <name type="scientific">Pontibacter arcticus</name>
    <dbReference type="NCBI Taxonomy" id="2080288"/>
    <lineage>
        <taxon>Bacteria</taxon>
        <taxon>Pseudomonadati</taxon>
        <taxon>Bacteroidota</taxon>
        <taxon>Cytophagia</taxon>
        <taxon>Cytophagales</taxon>
        <taxon>Hymenobacteraceae</taxon>
        <taxon>Pontibacter</taxon>
    </lineage>
</organism>
<dbReference type="Proteomes" id="UP000251692">
    <property type="component" value="Unassembled WGS sequence"/>
</dbReference>
<keyword evidence="4" id="KW-1185">Reference proteome</keyword>
<evidence type="ECO:0000256" key="1">
    <source>
        <dbReference type="SAM" id="MobiDB-lite"/>
    </source>
</evidence>
<evidence type="ECO:0000256" key="2">
    <source>
        <dbReference type="SAM" id="SignalP"/>
    </source>
</evidence>
<evidence type="ECO:0000313" key="4">
    <source>
        <dbReference type="Proteomes" id="UP000251692"/>
    </source>
</evidence>
<feature type="compositionally biased region" description="Basic and acidic residues" evidence="1">
    <location>
        <begin position="44"/>
        <end position="54"/>
    </location>
</feature>
<proteinExistence type="predicted"/>
<protein>
    <recommendedName>
        <fullName evidence="5">Entericidin EcnA/B family protein</fullName>
    </recommendedName>
</protein>